<dbReference type="EMBL" id="VSRR010060598">
    <property type="protein sequence ID" value="MPC82745.1"/>
    <property type="molecule type" value="Genomic_DNA"/>
</dbReference>
<protein>
    <submittedName>
        <fullName evidence="1">Uncharacterized protein</fullName>
    </submittedName>
</protein>
<evidence type="ECO:0000313" key="1">
    <source>
        <dbReference type="EMBL" id="MPC82745.1"/>
    </source>
</evidence>
<accession>A0A5B7IK88</accession>
<name>A0A5B7IK88_PORTR</name>
<keyword evidence="2" id="KW-1185">Reference proteome</keyword>
<proteinExistence type="predicted"/>
<sequence length="84" mass="9354">MEKGEEVVSMMGFTGGSLILRSEFAASPPKPQLKCSFQGIKFKMNSPRHALRSPSGEDKEYLKEVFNKATVVRPIMHAAHKTTM</sequence>
<reference evidence="1 2" key="1">
    <citation type="submission" date="2019-05" db="EMBL/GenBank/DDBJ databases">
        <title>Another draft genome of Portunus trituberculatus and its Hox gene families provides insights of decapod evolution.</title>
        <authorList>
            <person name="Jeong J.-H."/>
            <person name="Song I."/>
            <person name="Kim S."/>
            <person name="Choi T."/>
            <person name="Kim D."/>
            <person name="Ryu S."/>
            <person name="Kim W."/>
        </authorList>
    </citation>
    <scope>NUCLEOTIDE SEQUENCE [LARGE SCALE GENOMIC DNA]</scope>
    <source>
        <tissue evidence="1">Muscle</tissue>
    </source>
</reference>
<gene>
    <name evidence="1" type="ORF">E2C01_077427</name>
</gene>
<dbReference type="AlphaFoldDB" id="A0A5B7IK88"/>
<evidence type="ECO:0000313" key="2">
    <source>
        <dbReference type="Proteomes" id="UP000324222"/>
    </source>
</evidence>
<organism evidence="1 2">
    <name type="scientific">Portunus trituberculatus</name>
    <name type="common">Swimming crab</name>
    <name type="synonym">Neptunus trituberculatus</name>
    <dbReference type="NCBI Taxonomy" id="210409"/>
    <lineage>
        <taxon>Eukaryota</taxon>
        <taxon>Metazoa</taxon>
        <taxon>Ecdysozoa</taxon>
        <taxon>Arthropoda</taxon>
        <taxon>Crustacea</taxon>
        <taxon>Multicrustacea</taxon>
        <taxon>Malacostraca</taxon>
        <taxon>Eumalacostraca</taxon>
        <taxon>Eucarida</taxon>
        <taxon>Decapoda</taxon>
        <taxon>Pleocyemata</taxon>
        <taxon>Brachyura</taxon>
        <taxon>Eubrachyura</taxon>
        <taxon>Portunoidea</taxon>
        <taxon>Portunidae</taxon>
        <taxon>Portuninae</taxon>
        <taxon>Portunus</taxon>
    </lineage>
</organism>
<comment type="caution">
    <text evidence="1">The sequence shown here is derived from an EMBL/GenBank/DDBJ whole genome shotgun (WGS) entry which is preliminary data.</text>
</comment>
<dbReference type="Proteomes" id="UP000324222">
    <property type="component" value="Unassembled WGS sequence"/>
</dbReference>